<evidence type="ECO:0000256" key="6">
    <source>
        <dbReference type="ARBA" id="ARBA00023027"/>
    </source>
</evidence>
<evidence type="ECO:0000256" key="5">
    <source>
        <dbReference type="ARBA" id="ARBA00022840"/>
    </source>
</evidence>
<feature type="binding site" evidence="7">
    <location>
        <begin position="353"/>
        <end position="360"/>
    </location>
    <ligand>
        <name>ATP</name>
        <dbReference type="ChEBI" id="CHEBI:30616"/>
    </ligand>
</feature>
<dbReference type="Pfam" id="PF00795">
    <property type="entry name" value="CN_hydrolase"/>
    <property type="match status" value="1"/>
</dbReference>
<dbReference type="PROSITE" id="PS50263">
    <property type="entry name" value="CN_HYDROLASE"/>
    <property type="match status" value="1"/>
</dbReference>
<comment type="similarity">
    <text evidence="2 7 8">In the C-terminal section; belongs to the NAD synthetase family.</text>
</comment>
<keyword evidence="4 7" id="KW-0547">Nucleotide-binding</keyword>
<evidence type="ECO:0000256" key="9">
    <source>
        <dbReference type="RuleBase" id="RU003811"/>
    </source>
</evidence>
<dbReference type="PIRSF" id="PIRSF006630">
    <property type="entry name" value="NADS_GAT"/>
    <property type="match status" value="1"/>
</dbReference>
<feature type="domain" description="CN hydrolase" evidence="10">
    <location>
        <begin position="6"/>
        <end position="268"/>
    </location>
</feature>
<comment type="similarity">
    <text evidence="9">Belongs to the NAD synthetase family.</text>
</comment>
<keyword evidence="6 7" id="KW-0520">NAD</keyword>
<dbReference type="HAMAP" id="MF_02090">
    <property type="entry name" value="NadE_glutamine_dep"/>
    <property type="match status" value="1"/>
</dbReference>
<feature type="binding site" evidence="7">
    <location>
        <position position="439"/>
    </location>
    <ligand>
        <name>deamido-NAD(+)</name>
        <dbReference type="ChEBI" id="CHEBI:58437"/>
        <note>ligand shared between two neighboring subunits</note>
    </ligand>
</feature>
<protein>
    <recommendedName>
        <fullName evidence="7 8">Glutamine-dependent NAD(+) synthetase</fullName>
        <ecNumber evidence="7 8">6.3.5.1</ecNumber>
    </recommendedName>
    <alternativeName>
        <fullName evidence="7 8">NAD(+) synthase [glutamine-hydrolyzing]</fullName>
    </alternativeName>
</protein>
<keyword evidence="5 7" id="KW-0067">ATP-binding</keyword>
<dbReference type="Gene3D" id="3.40.50.620">
    <property type="entry name" value="HUPs"/>
    <property type="match status" value="1"/>
</dbReference>
<keyword evidence="3 7" id="KW-0436">Ligase</keyword>
<organism evidence="11 12">
    <name type="scientific">Alistipes ihumii AP11</name>
    <dbReference type="NCBI Taxonomy" id="1211813"/>
    <lineage>
        <taxon>Bacteria</taxon>
        <taxon>Pseudomonadati</taxon>
        <taxon>Bacteroidota</taxon>
        <taxon>Bacteroidia</taxon>
        <taxon>Bacteroidales</taxon>
        <taxon>Rikenellaceae</taxon>
        <taxon>Alistipes</taxon>
    </lineage>
</organism>
<evidence type="ECO:0000256" key="4">
    <source>
        <dbReference type="ARBA" id="ARBA00022741"/>
    </source>
</evidence>
<dbReference type="InterPro" id="IPR036526">
    <property type="entry name" value="C-N_Hydrolase_sf"/>
</dbReference>
<dbReference type="CDD" id="cd07570">
    <property type="entry name" value="GAT_Gln-NAD-synth"/>
    <property type="match status" value="1"/>
</dbReference>
<dbReference type="EMBL" id="CP102294">
    <property type="protein sequence ID" value="UWN57958.1"/>
    <property type="molecule type" value="Genomic_DNA"/>
</dbReference>
<dbReference type="GO" id="GO:0008795">
    <property type="term" value="F:NAD+ synthase activity"/>
    <property type="evidence" value="ECO:0007669"/>
    <property type="project" value="UniProtKB-EC"/>
</dbReference>
<feature type="binding site" evidence="7">
    <location>
        <position position="201"/>
    </location>
    <ligand>
        <name>L-glutamine</name>
        <dbReference type="ChEBI" id="CHEBI:58359"/>
    </ligand>
</feature>
<dbReference type="InterPro" id="IPR003010">
    <property type="entry name" value="C-N_Hydrolase"/>
</dbReference>
<comment type="catalytic activity">
    <reaction evidence="7 8">
        <text>deamido-NAD(+) + L-glutamine + ATP + H2O = L-glutamate + AMP + diphosphate + NAD(+) + H(+)</text>
        <dbReference type="Rhea" id="RHEA:24384"/>
        <dbReference type="ChEBI" id="CHEBI:15377"/>
        <dbReference type="ChEBI" id="CHEBI:15378"/>
        <dbReference type="ChEBI" id="CHEBI:29985"/>
        <dbReference type="ChEBI" id="CHEBI:30616"/>
        <dbReference type="ChEBI" id="CHEBI:33019"/>
        <dbReference type="ChEBI" id="CHEBI:57540"/>
        <dbReference type="ChEBI" id="CHEBI:58359"/>
        <dbReference type="ChEBI" id="CHEBI:58437"/>
        <dbReference type="ChEBI" id="CHEBI:456215"/>
        <dbReference type="EC" id="6.3.5.1"/>
    </reaction>
</comment>
<dbReference type="CDD" id="cd00553">
    <property type="entry name" value="NAD_synthase"/>
    <property type="match status" value="1"/>
</dbReference>
<proteinExistence type="inferred from homology"/>
<feature type="binding site" evidence="7">
    <location>
        <position position="463"/>
    </location>
    <ligand>
        <name>ATP</name>
        <dbReference type="ChEBI" id="CHEBI:30616"/>
    </ligand>
</feature>
<evidence type="ECO:0000256" key="2">
    <source>
        <dbReference type="ARBA" id="ARBA00007145"/>
    </source>
</evidence>
<dbReference type="SUPFAM" id="SSF52402">
    <property type="entry name" value="Adenine nucleotide alpha hydrolases-like"/>
    <property type="match status" value="1"/>
</dbReference>
<dbReference type="InterPro" id="IPR003694">
    <property type="entry name" value="NAD_synthase"/>
</dbReference>
<feature type="active site" description="For glutaminase activity" evidence="7">
    <location>
        <position position="115"/>
    </location>
</feature>
<sequence length="642" mass="70565">MDFGFLRIAAAIPSVQIAGCRHNVSRIEKLIRQAAERQAALVAFPELAVTGYTCGDLFTQRALLDGAESALADLLKSTSDCPTVCIAGMPVAAGNRLYNTAVVFCRGRVLGIVPKTYLPNYGEFYESRWFASGADLDGDSATLCGQRVPMSTGLLFGDDALCFGIELCEDLWVPVPPSSLQAAAGAHLIVNLSASDEMAGKHAYLRSLVEQQSARAMSAYLYCSAGFGESTTDMVFAGNALIAENGTMLGESERFSFDEQLLIREVDIERLQAVRRRTNTFGLKGSAPSFRRIAVEWPRYAGSDTLLRTFDPHPFVPSDDSRRDERCREIFNIQVSGLAQRIRHTGARSAVIGISGGLDSTLALLVTVRTFDKLDIPRRRITGITMPGFGTTGRTYGNALNLMRTLGVDMREIGIKAACEQHFNDIGLDPSDRSTTYENAQARERTQILMDFANRTGGLVVGTGDLSELALGWATYNGDHMSMYGVNCGIPKTLVRYLVRWAADNGTEADARPYLLDIIDTPISPELLPAGDGDEIAQRTEDTVGPYELHDFFLYHFIRYGFSPAKLFFMACRAFDGRYDRATVKKWLVTFLRRFFSQQFKRSALPDGPKVGSISLSPRGDWRMPSDATAQLWIAEAEALPV</sequence>
<dbReference type="InterPro" id="IPR014729">
    <property type="entry name" value="Rossmann-like_a/b/a_fold"/>
</dbReference>
<comment type="pathway">
    <text evidence="1 7 8">Cofactor biosynthesis; NAD(+) biosynthesis; NAD(+) from deamido-NAD(+) (L-Gln route): step 1/1.</text>
</comment>
<dbReference type="Gene3D" id="3.60.110.10">
    <property type="entry name" value="Carbon-nitrogen hydrolase"/>
    <property type="match status" value="1"/>
</dbReference>
<dbReference type="InterPro" id="IPR041856">
    <property type="entry name" value="NAD+_synth_C"/>
</dbReference>
<accession>A0ABY5V177</accession>
<feature type="binding site" evidence="7">
    <location>
        <position position="121"/>
    </location>
    <ligand>
        <name>L-glutamine</name>
        <dbReference type="ChEBI" id="CHEBI:58359"/>
    </ligand>
</feature>
<feature type="binding site" evidence="7">
    <location>
        <position position="601"/>
    </location>
    <ligand>
        <name>deamido-NAD(+)</name>
        <dbReference type="ChEBI" id="CHEBI:58437"/>
        <note>ligand shared between two neighboring subunits</note>
    </ligand>
</feature>
<comment type="function">
    <text evidence="7">Catalyzes the ATP-dependent amidation of deamido-NAD to form NAD. Uses L-glutamine as a nitrogen source.</text>
</comment>
<dbReference type="PANTHER" id="PTHR23090">
    <property type="entry name" value="NH 3 /GLUTAMINE-DEPENDENT NAD + SYNTHETASE"/>
    <property type="match status" value="1"/>
</dbReference>
<reference evidence="11" key="1">
    <citation type="journal article" date="2022" name="Cell">
        <title>Design, construction, and in vivo augmentation of a complex gut microbiome.</title>
        <authorList>
            <person name="Cheng A.G."/>
            <person name="Ho P.Y."/>
            <person name="Aranda-Diaz A."/>
            <person name="Jain S."/>
            <person name="Yu F.B."/>
            <person name="Meng X."/>
            <person name="Wang M."/>
            <person name="Iakiviak M."/>
            <person name="Nagashima K."/>
            <person name="Zhao A."/>
            <person name="Murugkar P."/>
            <person name="Patil A."/>
            <person name="Atabakhsh K."/>
            <person name="Weakley A."/>
            <person name="Yan J."/>
            <person name="Brumbaugh A.R."/>
            <person name="Higginbottom S."/>
            <person name="Dimas A."/>
            <person name="Shiver A.L."/>
            <person name="Deutschbauer A."/>
            <person name="Neff N."/>
            <person name="Sonnenburg J.L."/>
            <person name="Huang K.C."/>
            <person name="Fischbach M.A."/>
        </authorList>
    </citation>
    <scope>NUCLEOTIDE SEQUENCE</scope>
    <source>
        <strain evidence="11">AP11</strain>
    </source>
</reference>
<evidence type="ECO:0000256" key="3">
    <source>
        <dbReference type="ARBA" id="ARBA00022598"/>
    </source>
</evidence>
<dbReference type="RefSeq" id="WP_019246309.1">
    <property type="nucleotide sequence ID" value="NZ_CAPH01000014.1"/>
</dbReference>
<dbReference type="SUPFAM" id="SSF56317">
    <property type="entry name" value="Carbon-nitrogen hydrolase"/>
    <property type="match status" value="1"/>
</dbReference>
<dbReference type="InterPro" id="IPR022310">
    <property type="entry name" value="NAD/GMP_synthase"/>
</dbReference>
<dbReference type="GeneID" id="82890879"/>
<evidence type="ECO:0000313" key="11">
    <source>
        <dbReference type="EMBL" id="UWN57958.1"/>
    </source>
</evidence>
<feature type="active site" description="Nucleophile; for glutaminase activity" evidence="7">
    <location>
        <position position="168"/>
    </location>
</feature>
<keyword evidence="12" id="KW-1185">Reference proteome</keyword>
<evidence type="ECO:0000256" key="1">
    <source>
        <dbReference type="ARBA" id="ARBA00005188"/>
    </source>
</evidence>
<feature type="active site" description="Proton acceptor; for glutaminase activity" evidence="7">
    <location>
        <position position="46"/>
    </location>
</feature>
<feature type="binding site" evidence="7">
    <location>
        <begin position="473"/>
        <end position="476"/>
    </location>
    <ligand>
        <name>deamido-NAD(+)</name>
        <dbReference type="ChEBI" id="CHEBI:58437"/>
        <note>ligand shared between two neighboring subunits</note>
    </ligand>
</feature>
<feature type="binding site" evidence="7">
    <location>
        <position position="195"/>
    </location>
    <ligand>
        <name>L-glutamine</name>
        <dbReference type="ChEBI" id="CHEBI:58359"/>
    </ligand>
</feature>
<dbReference type="PANTHER" id="PTHR23090:SF9">
    <property type="entry name" value="GLUTAMINE-DEPENDENT NAD(+) SYNTHETASE"/>
    <property type="match status" value="1"/>
</dbReference>
<evidence type="ECO:0000313" key="12">
    <source>
        <dbReference type="Proteomes" id="UP001059295"/>
    </source>
</evidence>
<gene>
    <name evidence="7" type="primary">nadE</name>
    <name evidence="11" type="ORF">NQ491_04055</name>
</gene>
<dbReference type="EC" id="6.3.5.1" evidence="7 8"/>
<dbReference type="NCBIfam" id="NF002730">
    <property type="entry name" value="PRK02628.1"/>
    <property type="match status" value="1"/>
</dbReference>
<dbReference type="Pfam" id="PF02540">
    <property type="entry name" value="NAD_synthase"/>
    <property type="match status" value="1"/>
</dbReference>
<name>A0ABY5V177_9BACT</name>
<dbReference type="InterPro" id="IPR014445">
    <property type="entry name" value="Gln-dep_NAD_synthase"/>
</dbReference>
<dbReference type="Gene3D" id="1.10.10.1140">
    <property type="entry name" value="Glutamine-dependent NAD+ synthetase, C-terminal domain"/>
    <property type="match status" value="1"/>
</dbReference>
<evidence type="ECO:0000259" key="10">
    <source>
        <dbReference type="PROSITE" id="PS50263"/>
    </source>
</evidence>
<feature type="binding site" evidence="7">
    <location>
        <position position="468"/>
    </location>
    <ligand>
        <name>deamido-NAD(+)</name>
        <dbReference type="ChEBI" id="CHEBI:58437"/>
        <note>ligand shared between two neighboring subunits</note>
    </ligand>
</feature>
<evidence type="ECO:0000256" key="7">
    <source>
        <dbReference type="HAMAP-Rule" id="MF_02090"/>
    </source>
</evidence>
<dbReference type="Proteomes" id="UP001059295">
    <property type="component" value="Chromosome"/>
</dbReference>
<evidence type="ECO:0000256" key="8">
    <source>
        <dbReference type="PIRNR" id="PIRNR006630"/>
    </source>
</evidence>
<dbReference type="NCBIfam" id="TIGR00552">
    <property type="entry name" value="nadE"/>
    <property type="match status" value="1"/>
</dbReference>